<gene>
    <name evidence="3" type="ORF">ACERK3_03110</name>
</gene>
<comment type="similarity">
    <text evidence="1">Belongs to the metallophosphoesterase superfamily. YfcE family.</text>
</comment>
<sequence>MPRIGLLSDSHGRAKTTRLAVEVLLSQEVDLLVHLGDVGTVEVIDALAGEISQRSGQPIEAHLVFGNTDWDTDALARYARELGVHVDDPVGRLPVEQGTLVFCHGHQADVLHQAIAEQVRYLCHGHTHRTLDQRQGSTRVINPGALFRAQRYTVAVLDTADDELTFYPVGGS</sequence>
<feature type="domain" description="Calcineurin-like phosphoesterase" evidence="2">
    <location>
        <begin position="3"/>
        <end position="161"/>
    </location>
</feature>
<dbReference type="RefSeq" id="WP_425344204.1">
    <property type="nucleotide sequence ID" value="NZ_JBGUBD010000002.1"/>
</dbReference>
<evidence type="ECO:0000313" key="4">
    <source>
        <dbReference type="Proteomes" id="UP001575105"/>
    </source>
</evidence>
<dbReference type="PANTHER" id="PTHR43165:SF1">
    <property type="entry name" value="PHOSPHODIESTERASE MJ0936"/>
    <property type="match status" value="1"/>
</dbReference>
<protein>
    <submittedName>
        <fullName evidence="3">Metallophosphoesterase</fullName>
    </submittedName>
</protein>
<name>A0ABV4U478_9BACT</name>
<keyword evidence="4" id="KW-1185">Reference proteome</keyword>
<dbReference type="Pfam" id="PF12850">
    <property type="entry name" value="Metallophos_2"/>
    <property type="match status" value="1"/>
</dbReference>
<evidence type="ECO:0000259" key="2">
    <source>
        <dbReference type="Pfam" id="PF12850"/>
    </source>
</evidence>
<dbReference type="InterPro" id="IPR029052">
    <property type="entry name" value="Metallo-depent_PP-like"/>
</dbReference>
<proteinExistence type="inferred from homology"/>
<dbReference type="InterPro" id="IPR053193">
    <property type="entry name" value="MetalloPDE_YfcE-like"/>
</dbReference>
<dbReference type="SUPFAM" id="SSF56300">
    <property type="entry name" value="Metallo-dependent phosphatases"/>
    <property type="match status" value="1"/>
</dbReference>
<comment type="caution">
    <text evidence="3">The sequence shown here is derived from an EMBL/GenBank/DDBJ whole genome shotgun (WGS) entry which is preliminary data.</text>
</comment>
<accession>A0ABV4U478</accession>
<evidence type="ECO:0000313" key="3">
    <source>
        <dbReference type="EMBL" id="MFA9477279.1"/>
    </source>
</evidence>
<dbReference type="InterPro" id="IPR024654">
    <property type="entry name" value="Calcineurin-like_PHP_lpxH"/>
</dbReference>
<dbReference type="Proteomes" id="UP001575105">
    <property type="component" value="Unassembled WGS sequence"/>
</dbReference>
<evidence type="ECO:0000256" key="1">
    <source>
        <dbReference type="ARBA" id="ARBA00008950"/>
    </source>
</evidence>
<dbReference type="EMBL" id="JBGUBD010000002">
    <property type="protein sequence ID" value="MFA9477279.1"/>
    <property type="molecule type" value="Genomic_DNA"/>
</dbReference>
<organism evidence="3 4">
    <name type="scientific">Natronomicrosphaera hydrolytica</name>
    <dbReference type="NCBI Taxonomy" id="3242702"/>
    <lineage>
        <taxon>Bacteria</taxon>
        <taxon>Pseudomonadati</taxon>
        <taxon>Planctomycetota</taxon>
        <taxon>Phycisphaerae</taxon>
        <taxon>Phycisphaerales</taxon>
        <taxon>Phycisphaeraceae</taxon>
        <taxon>Natronomicrosphaera</taxon>
    </lineage>
</organism>
<dbReference type="Gene3D" id="3.60.21.10">
    <property type="match status" value="1"/>
</dbReference>
<reference evidence="3 4" key="1">
    <citation type="submission" date="2024-08" db="EMBL/GenBank/DDBJ databases">
        <title>Whole-genome sequencing of halo(alkali)philic microorganisms from hypersaline lakes.</title>
        <authorList>
            <person name="Sorokin D.Y."/>
            <person name="Merkel A.Y."/>
            <person name="Messina E."/>
            <person name="Yakimov M."/>
        </authorList>
    </citation>
    <scope>NUCLEOTIDE SEQUENCE [LARGE SCALE GENOMIC DNA]</scope>
    <source>
        <strain evidence="3 4">AB-hyl4</strain>
    </source>
</reference>
<dbReference type="PANTHER" id="PTHR43165">
    <property type="entry name" value="METALLOPHOSPHOESTERASE"/>
    <property type="match status" value="1"/>
</dbReference>